<proteinExistence type="predicted"/>
<dbReference type="EMBL" id="LILB01000001">
    <property type="protein sequence ID" value="KOO51622.1"/>
    <property type="molecule type" value="Genomic_DNA"/>
</dbReference>
<dbReference type="GeneID" id="301135255"/>
<keyword evidence="1" id="KW-0812">Transmembrane</keyword>
<gene>
    <name evidence="2" type="ORF">AMD00_03935</name>
</gene>
<protein>
    <recommendedName>
        <fullName evidence="4">DUF3899 domain-containing protein</fullName>
    </recommendedName>
</protein>
<keyword evidence="1" id="KW-1133">Transmembrane helix</keyword>
<evidence type="ECO:0000313" key="2">
    <source>
        <dbReference type="EMBL" id="KOO51622.1"/>
    </source>
</evidence>
<keyword evidence="3" id="KW-1185">Reference proteome</keyword>
<comment type="caution">
    <text evidence="2">The sequence shown here is derived from an EMBL/GenBank/DDBJ whole genome shotgun (WGS) entry which is preliminary data.</text>
</comment>
<reference evidence="3" key="1">
    <citation type="submission" date="2015-08" db="EMBL/GenBank/DDBJ databases">
        <title>Fjat-10028 dsm 16317.</title>
        <authorList>
            <person name="Liu B."/>
            <person name="Wang J."/>
            <person name="Zhu Y."/>
            <person name="Liu G."/>
            <person name="Chen Q."/>
            <person name="Chen Z."/>
            <person name="Lan J."/>
            <person name="Che J."/>
            <person name="Ge C."/>
            <person name="Shi H."/>
            <person name="Pan Z."/>
            <person name="Liu X."/>
        </authorList>
    </citation>
    <scope>NUCLEOTIDE SEQUENCE [LARGE SCALE GENOMIC DNA]</scope>
    <source>
        <strain evidence="3">DSM 16317</strain>
    </source>
</reference>
<evidence type="ECO:0000313" key="3">
    <source>
        <dbReference type="Proteomes" id="UP000036867"/>
    </source>
</evidence>
<feature type="transmembrane region" description="Helical" evidence="1">
    <location>
        <begin position="66"/>
        <end position="83"/>
    </location>
</feature>
<evidence type="ECO:0000256" key="1">
    <source>
        <dbReference type="SAM" id="Phobius"/>
    </source>
</evidence>
<organism evidence="2 3">
    <name type="scientific">Viridibacillus arvi</name>
    <dbReference type="NCBI Taxonomy" id="263475"/>
    <lineage>
        <taxon>Bacteria</taxon>
        <taxon>Bacillati</taxon>
        <taxon>Bacillota</taxon>
        <taxon>Bacilli</taxon>
        <taxon>Bacillales</taxon>
        <taxon>Caryophanaceae</taxon>
        <taxon>Viridibacillus</taxon>
    </lineage>
</organism>
<dbReference type="AlphaFoldDB" id="A0A0M0LL49"/>
<dbReference type="Proteomes" id="UP000036867">
    <property type="component" value="Unassembled WGS sequence"/>
</dbReference>
<evidence type="ECO:0008006" key="4">
    <source>
        <dbReference type="Google" id="ProtNLM"/>
    </source>
</evidence>
<keyword evidence="1" id="KW-0472">Membrane</keyword>
<dbReference type="RefSeq" id="WP_053415771.1">
    <property type="nucleotide sequence ID" value="NZ_LILB01000001.1"/>
</dbReference>
<accession>A0A0M0LL49</accession>
<sequence>MGILIFSPIYVIFIWQFFKPKEALLNGRATLFWGFKYTIEKQKRKNFKEGEDVTEKEIFQTKASSVLAIMFLTIILIIEYLVIEYKSGF</sequence>
<name>A0A0M0LL49_9BACL</name>